<dbReference type="STRING" id="111780.Sta7437_0998"/>
<dbReference type="Gene3D" id="3.40.50.620">
    <property type="entry name" value="HUPs"/>
    <property type="match status" value="1"/>
</dbReference>
<dbReference type="InterPro" id="IPR017932">
    <property type="entry name" value="GATase_2_dom"/>
</dbReference>
<dbReference type="Pfam" id="PF00733">
    <property type="entry name" value="Asn_synthase"/>
    <property type="match status" value="1"/>
</dbReference>
<dbReference type="KEGG" id="scs:Sta7437_0998"/>
<evidence type="ECO:0000256" key="5">
    <source>
        <dbReference type="ARBA" id="ARBA00022840"/>
    </source>
</evidence>
<dbReference type="Proteomes" id="UP000010473">
    <property type="component" value="Chromosome"/>
</dbReference>
<feature type="domain" description="Glutamine amidotransferase type-2" evidence="9">
    <location>
        <begin position="2"/>
        <end position="203"/>
    </location>
</feature>
<evidence type="ECO:0000256" key="4">
    <source>
        <dbReference type="ARBA" id="ARBA00022741"/>
    </source>
</evidence>
<dbReference type="PATRIC" id="fig|111780.3.peg.1039"/>
<evidence type="ECO:0000256" key="7">
    <source>
        <dbReference type="ARBA" id="ARBA00048741"/>
    </source>
</evidence>
<dbReference type="InterPro" id="IPR001962">
    <property type="entry name" value="Asn_synthase"/>
</dbReference>
<dbReference type="Gene3D" id="3.60.20.10">
    <property type="entry name" value="Glutamine Phosphoribosylpyrophosphate, subunit 1, domain 1"/>
    <property type="match status" value="1"/>
</dbReference>
<dbReference type="PIRSF" id="PIRSF001589">
    <property type="entry name" value="Asn_synthetase_glu-h"/>
    <property type="match status" value="1"/>
</dbReference>
<comment type="similarity">
    <text evidence="2">Belongs to the asparagine synthetase family.</text>
</comment>
<dbReference type="InterPro" id="IPR014729">
    <property type="entry name" value="Rossmann-like_a/b/a_fold"/>
</dbReference>
<keyword evidence="5 8" id="KW-0067">ATP-binding</keyword>
<accession>K9XPY9</accession>
<gene>
    <name evidence="10" type="ordered locus">Sta7437_0998</name>
</gene>
<dbReference type="InterPro" id="IPR051786">
    <property type="entry name" value="ASN_synthetase/amidase"/>
</dbReference>
<dbReference type="PANTHER" id="PTHR43284:SF1">
    <property type="entry name" value="ASPARAGINE SYNTHETASE"/>
    <property type="match status" value="1"/>
</dbReference>
<dbReference type="AlphaFoldDB" id="K9XPY9"/>
<keyword evidence="6" id="KW-0028">Amino-acid biosynthesis</keyword>
<evidence type="ECO:0000256" key="2">
    <source>
        <dbReference type="ARBA" id="ARBA00005752"/>
    </source>
</evidence>
<name>K9XPY9_STAC7</name>
<evidence type="ECO:0000313" key="10">
    <source>
        <dbReference type="EMBL" id="AFZ34578.1"/>
    </source>
</evidence>
<dbReference type="InterPro" id="IPR029055">
    <property type="entry name" value="Ntn_hydrolases_N"/>
</dbReference>
<dbReference type="PROSITE" id="PS51278">
    <property type="entry name" value="GATASE_TYPE_2"/>
    <property type="match status" value="1"/>
</dbReference>
<comment type="catalytic activity">
    <reaction evidence="7">
        <text>L-aspartate + L-glutamine + ATP + H2O = L-asparagine + L-glutamate + AMP + diphosphate + H(+)</text>
        <dbReference type="Rhea" id="RHEA:12228"/>
        <dbReference type="ChEBI" id="CHEBI:15377"/>
        <dbReference type="ChEBI" id="CHEBI:15378"/>
        <dbReference type="ChEBI" id="CHEBI:29985"/>
        <dbReference type="ChEBI" id="CHEBI:29991"/>
        <dbReference type="ChEBI" id="CHEBI:30616"/>
        <dbReference type="ChEBI" id="CHEBI:33019"/>
        <dbReference type="ChEBI" id="CHEBI:58048"/>
        <dbReference type="ChEBI" id="CHEBI:58359"/>
        <dbReference type="ChEBI" id="CHEBI:456215"/>
        <dbReference type="EC" id="6.3.5.4"/>
    </reaction>
</comment>
<dbReference type="GO" id="GO:0005524">
    <property type="term" value="F:ATP binding"/>
    <property type="evidence" value="ECO:0007669"/>
    <property type="project" value="UniProtKB-KW"/>
</dbReference>
<dbReference type="EC" id="6.3.5.4" evidence="3"/>
<dbReference type="HOGENOM" id="CLU_444019_0_0_3"/>
<keyword evidence="6" id="KW-0061">Asparagine biosynthesis</keyword>
<feature type="binding site" evidence="8">
    <location>
        <position position="89"/>
    </location>
    <ligand>
        <name>L-glutamine</name>
        <dbReference type="ChEBI" id="CHEBI:58359"/>
    </ligand>
</feature>
<evidence type="ECO:0000259" key="9">
    <source>
        <dbReference type="PROSITE" id="PS51278"/>
    </source>
</evidence>
<evidence type="ECO:0000256" key="3">
    <source>
        <dbReference type="ARBA" id="ARBA00012737"/>
    </source>
</evidence>
<evidence type="ECO:0000256" key="6">
    <source>
        <dbReference type="ARBA" id="ARBA00022888"/>
    </source>
</evidence>
<protein>
    <recommendedName>
        <fullName evidence="3">asparagine synthase (glutamine-hydrolyzing)</fullName>
        <ecNumber evidence="3">6.3.5.4</ecNumber>
    </recommendedName>
</protein>
<feature type="binding site" evidence="8">
    <location>
        <position position="279"/>
    </location>
    <ligand>
        <name>ATP</name>
        <dbReference type="ChEBI" id="CHEBI:30616"/>
    </ligand>
</feature>
<keyword evidence="11" id="KW-1185">Reference proteome</keyword>
<dbReference type="EMBL" id="CP003653">
    <property type="protein sequence ID" value="AFZ34578.1"/>
    <property type="molecule type" value="Genomic_DNA"/>
</dbReference>
<dbReference type="Pfam" id="PF13537">
    <property type="entry name" value="GATase_7"/>
    <property type="match status" value="1"/>
</dbReference>
<evidence type="ECO:0000256" key="1">
    <source>
        <dbReference type="ARBA" id="ARBA00005187"/>
    </source>
</evidence>
<sequence>MSGILGVWNSRKPTPWQKMLADLEVLGKDGRGDWHNSEINLSLGRTQFFNTPESCLEAPVIEYEGCVLVWDGRVDDRESLLADRSKVTDAQLIIESYRRWGVDCIKYLIGDFVFILWDASQDLLFVGCDALGRRTLAYYWDGQTLLLASRVLTLLLHPQVSRELDEVYVAHTICGSLAHPPGITAFKDLKRLLPGQALVLQSEQLQLQQIYQLTQPKSYLSPQSPEDCYEKFWYLLNKVVKDYLRSCRQPYTTLSGGLDSSTVTVSLLNHLPKVDAFSVTTDIYPEFDEREPIKAFLQRYPQVNWHPINCNDAWAFSEPWDKLPVVDDPFITCALPMNLRTMDLAKNQGFGLAFSGVWGDEFCYTLWADQMKAGNWKLFWQHFQESPRWYSWLWRQFFLPSLPASWQARWIALRLSSSKYNLPQWLNSNYAQSSQIHLAIQQRFQSSLVNSRVSAICQSLENTSSVGMNQLYKLLAATYQIEPVAPIGDRRMIEFANSIHPSLQIDNNYEKIFLRQANRETLPDRVRLRPKENYFDPLKYAGLGKGKQPLAIVAQAKENSYLASIIDFIQLEDSLNQYRKMYQQNYAPWQDVENKLSNQLLTSLTFCDWWLRVEKHYFN</sequence>
<dbReference type="GO" id="GO:0004066">
    <property type="term" value="F:asparagine synthase (glutamine-hydrolyzing) activity"/>
    <property type="evidence" value="ECO:0007669"/>
    <property type="project" value="UniProtKB-EC"/>
</dbReference>
<dbReference type="eggNOG" id="COG0367">
    <property type="taxonomic scope" value="Bacteria"/>
</dbReference>
<proteinExistence type="inferred from homology"/>
<dbReference type="RefSeq" id="WP_015192251.1">
    <property type="nucleotide sequence ID" value="NC_019748.1"/>
</dbReference>
<evidence type="ECO:0000313" key="11">
    <source>
        <dbReference type="Proteomes" id="UP000010473"/>
    </source>
</evidence>
<organism evidence="10 11">
    <name type="scientific">Stanieria cyanosphaera (strain ATCC 29371 / PCC 7437)</name>
    <dbReference type="NCBI Taxonomy" id="111780"/>
    <lineage>
        <taxon>Bacteria</taxon>
        <taxon>Bacillati</taxon>
        <taxon>Cyanobacteriota</taxon>
        <taxon>Cyanophyceae</taxon>
        <taxon>Pleurocapsales</taxon>
        <taxon>Dermocarpellaceae</taxon>
        <taxon>Stanieria</taxon>
    </lineage>
</organism>
<reference evidence="11" key="1">
    <citation type="journal article" date="2013" name="Proc. Natl. Acad. Sci. U.S.A.">
        <title>Improving the coverage of the cyanobacterial phylum using diversity-driven genome sequencing.</title>
        <authorList>
            <person name="Shih P.M."/>
            <person name="Wu D."/>
            <person name="Latifi A."/>
            <person name="Axen S.D."/>
            <person name="Fewer D.P."/>
            <person name="Talla E."/>
            <person name="Calteau A."/>
            <person name="Cai F."/>
            <person name="Tandeau de Marsac N."/>
            <person name="Rippka R."/>
            <person name="Herdman M."/>
            <person name="Sivonen K."/>
            <person name="Coursin T."/>
            <person name="Laurent T."/>
            <person name="Goodwin L."/>
            <person name="Nolan M."/>
            <person name="Davenport K.W."/>
            <person name="Han C.S."/>
            <person name="Rubin E.M."/>
            <person name="Eisen J.A."/>
            <person name="Woyke T."/>
            <person name="Gugger M."/>
            <person name="Kerfeld C.A."/>
        </authorList>
    </citation>
    <scope>NUCLEOTIDE SEQUENCE [LARGE SCALE GENOMIC DNA]</scope>
    <source>
        <strain evidence="11">ATCC 29371 / PCC 7437</strain>
    </source>
</reference>
<dbReference type="GO" id="GO:0006529">
    <property type="term" value="P:asparagine biosynthetic process"/>
    <property type="evidence" value="ECO:0007669"/>
    <property type="project" value="UniProtKB-KW"/>
</dbReference>
<dbReference type="SUPFAM" id="SSF56235">
    <property type="entry name" value="N-terminal nucleophile aminohydrolases (Ntn hydrolases)"/>
    <property type="match status" value="1"/>
</dbReference>
<evidence type="ECO:0000256" key="8">
    <source>
        <dbReference type="PIRSR" id="PIRSR001589-2"/>
    </source>
</evidence>
<dbReference type="PANTHER" id="PTHR43284">
    <property type="entry name" value="ASPARAGINE SYNTHETASE (GLUTAMINE-HYDROLYZING)"/>
    <property type="match status" value="1"/>
</dbReference>
<comment type="pathway">
    <text evidence="1">Amino-acid biosynthesis; L-asparagine biosynthesis; L-asparagine from L-aspartate (L-Gln route): step 1/1.</text>
</comment>
<dbReference type="SUPFAM" id="SSF52402">
    <property type="entry name" value="Adenine nucleotide alpha hydrolases-like"/>
    <property type="match status" value="1"/>
</dbReference>
<dbReference type="OrthoDB" id="9763290at2"/>
<dbReference type="InterPro" id="IPR006426">
    <property type="entry name" value="Asn_synth_AEB"/>
</dbReference>
<keyword evidence="4 8" id="KW-0547">Nucleotide-binding</keyword>